<dbReference type="InterPro" id="IPR000536">
    <property type="entry name" value="Nucl_hrmn_rcpt_lig-bd"/>
</dbReference>
<dbReference type="InterPro" id="IPR001628">
    <property type="entry name" value="Znf_hrmn_rcpt"/>
</dbReference>
<keyword evidence="5" id="KW-0862">Zinc</keyword>
<keyword evidence="4" id="KW-0863">Zinc-finger</keyword>
<feature type="region of interest" description="Disordered" evidence="11">
    <location>
        <begin position="211"/>
        <end position="230"/>
    </location>
</feature>
<evidence type="ECO:0000256" key="5">
    <source>
        <dbReference type="ARBA" id="ARBA00022833"/>
    </source>
</evidence>
<feature type="region of interest" description="Disordered" evidence="11">
    <location>
        <begin position="326"/>
        <end position="356"/>
    </location>
</feature>
<dbReference type="PRINTS" id="PR00546">
    <property type="entry name" value="THYROIDHORMR"/>
</dbReference>
<dbReference type="GO" id="GO:0000978">
    <property type="term" value="F:RNA polymerase II cis-regulatory region sequence-specific DNA binding"/>
    <property type="evidence" value="ECO:0007669"/>
    <property type="project" value="TreeGrafter"/>
</dbReference>
<comment type="subcellular location">
    <subcellularLocation>
        <location evidence="1">Nucleus</location>
    </subcellularLocation>
</comment>
<evidence type="ECO:0000256" key="2">
    <source>
        <dbReference type="ARBA" id="ARBA00008092"/>
    </source>
</evidence>
<feature type="compositionally biased region" description="Polar residues" evidence="11">
    <location>
        <begin position="457"/>
        <end position="469"/>
    </location>
</feature>
<dbReference type="InterPro" id="IPR001728">
    <property type="entry name" value="ThyrH_rcpt"/>
</dbReference>
<sequence>MCIIDCKVWNRGLLEVIVQNSQLIRLWPGGYKANNWLRKDGEDTKTGRLPGSCRCPGLERLIICERQSSERLGELKVLKMISVRHWFYFDIKAETETLKKCYQSKCFTCICVDEFNWVFNSQIMFVFAYAWDVRFPGFCDKVCVAGILCVPPPLFCEAGNYQKGEQSTFRLPPLGLDMDVHSSVVPSSASAHDLQHKAMMSFNSGNSMHGNDPGMSIPSSVTGGNSGPDHNPTVTSSNMGSLPMSLVKNSVKAPTCKVCGDESSGFHYGVDSCEGCKGFFRRCITQGMTHKCSNEEKCEITPFTRNSCQYCRLKKCFAVGMSREASRLGRRPKRLKDPSSDARGHGGNLPIAPYPTSPQELQRMRMADLQKVLQQNGTFKAELMQAFLQAAQVSFREHQRNPSNGQQPPQQQRPQQHGPPHQMTTQMSTGEVNGNVNGHDSGYSSFSSPVSSKSQSPITNDNLGEKFNGNQPMAVSTGDMMLEEIDNLTMNIKSEPGSNFSNCSSLDSSTDLLAQMDLKVLNQMNEKMFMDPSTLLFESSFSPPEATCKLEPDSPSVTDVMSMGRMNPDCNISDQNSCTGSSSSAGKELCLDIDEEEIVETDATKLLEEVRQGPTDVRRALIEQVTESVVEAHFQTCNPTYQNVAEANDRFAEKMASGDLPDFSKLVINPNSIWQQFVSQMVPEITLVVKFCKKIPGFGEIDQEDQINLIKQGSFEVMLCRFCNLVDYKKGMMFDPEMKIKCPRSMVKMLPMGEFMDEFFNVAEMFNPLKLTDGEIGLFTSTLIICPERKGIKNVRAVRKLQSLLFQCLYALIKKNHFDYDNVFMKAVSTMRTFKVVNLKHRIALNSMQMQAPSKDMFPPLHCEVFEHGDCSTEDSKKS</sequence>
<dbReference type="Gene3D" id="1.10.565.10">
    <property type="entry name" value="Retinoid X Receptor"/>
    <property type="match status" value="1"/>
</dbReference>
<keyword evidence="7" id="KW-0238">DNA-binding</keyword>
<dbReference type="SUPFAM" id="SSF57716">
    <property type="entry name" value="Glucocorticoid receptor-like (DNA-binding domain)"/>
    <property type="match status" value="1"/>
</dbReference>
<dbReference type="PROSITE" id="PS00031">
    <property type="entry name" value="NUCLEAR_REC_DBD_1"/>
    <property type="match status" value="1"/>
</dbReference>
<dbReference type="Pfam" id="PF00105">
    <property type="entry name" value="zf-C4"/>
    <property type="match status" value="1"/>
</dbReference>
<keyword evidence="8" id="KW-0804">Transcription</keyword>
<protein>
    <submittedName>
        <fullName evidence="14">Uncharacterized protein</fullName>
    </submittedName>
</protein>
<evidence type="ECO:0000259" key="12">
    <source>
        <dbReference type="PROSITE" id="PS51030"/>
    </source>
</evidence>
<dbReference type="CDD" id="cd06929">
    <property type="entry name" value="NR_LBD_F1"/>
    <property type="match status" value="1"/>
</dbReference>
<dbReference type="PRINTS" id="PR00398">
    <property type="entry name" value="STRDHORMONER"/>
</dbReference>
<keyword evidence="9" id="KW-0675">Receptor</keyword>
<feature type="region of interest" description="Disordered" evidence="11">
    <location>
        <begin position="395"/>
        <end position="469"/>
    </location>
</feature>
<dbReference type="SUPFAM" id="SSF48508">
    <property type="entry name" value="Nuclear receptor ligand-binding domain"/>
    <property type="match status" value="1"/>
</dbReference>
<evidence type="ECO:0000256" key="11">
    <source>
        <dbReference type="SAM" id="MobiDB-lite"/>
    </source>
</evidence>
<dbReference type="Gene3D" id="3.30.50.10">
    <property type="entry name" value="Erythroid Transcription Factor GATA-1, subunit A"/>
    <property type="match status" value="1"/>
</dbReference>
<evidence type="ECO:0000256" key="6">
    <source>
        <dbReference type="ARBA" id="ARBA00023015"/>
    </source>
</evidence>
<proteinExistence type="inferred from homology"/>
<evidence type="ECO:0000256" key="4">
    <source>
        <dbReference type="ARBA" id="ARBA00022771"/>
    </source>
</evidence>
<organism evidence="14 15">
    <name type="scientific">Magallana gigas</name>
    <name type="common">Pacific oyster</name>
    <name type="synonym">Crassostrea gigas</name>
    <dbReference type="NCBI Taxonomy" id="29159"/>
    <lineage>
        <taxon>Eukaryota</taxon>
        <taxon>Metazoa</taxon>
        <taxon>Spiralia</taxon>
        <taxon>Lophotrochozoa</taxon>
        <taxon>Mollusca</taxon>
        <taxon>Bivalvia</taxon>
        <taxon>Autobranchia</taxon>
        <taxon>Pteriomorphia</taxon>
        <taxon>Ostreida</taxon>
        <taxon>Ostreoidea</taxon>
        <taxon>Ostreidae</taxon>
        <taxon>Magallana</taxon>
    </lineage>
</organism>
<dbReference type="AlphaFoldDB" id="A0A8W8M3Y0"/>
<dbReference type="Proteomes" id="UP000005408">
    <property type="component" value="Unassembled WGS sequence"/>
</dbReference>
<dbReference type="SMART" id="SM00430">
    <property type="entry name" value="HOLI"/>
    <property type="match status" value="1"/>
</dbReference>
<feature type="compositionally biased region" description="Low complexity" evidence="11">
    <location>
        <begin position="401"/>
        <end position="422"/>
    </location>
</feature>
<evidence type="ECO:0000256" key="9">
    <source>
        <dbReference type="ARBA" id="ARBA00023170"/>
    </source>
</evidence>
<keyword evidence="6" id="KW-0805">Transcription regulation</keyword>
<feature type="compositionally biased region" description="Low complexity" evidence="11">
    <location>
        <begin position="441"/>
        <end position="456"/>
    </location>
</feature>
<dbReference type="FunFam" id="3.30.50.10:FF:000030">
    <property type="entry name" value="Nuclear Hormone Receptor family"/>
    <property type="match status" value="1"/>
</dbReference>
<evidence type="ECO:0000259" key="13">
    <source>
        <dbReference type="PROSITE" id="PS51843"/>
    </source>
</evidence>
<evidence type="ECO:0000256" key="7">
    <source>
        <dbReference type="ARBA" id="ARBA00023125"/>
    </source>
</evidence>
<dbReference type="EnsemblMetazoa" id="G31199.3">
    <property type="protein sequence ID" value="G31199.3:cds"/>
    <property type="gene ID" value="G31199"/>
</dbReference>
<feature type="compositionally biased region" description="Basic and acidic residues" evidence="11">
    <location>
        <begin position="335"/>
        <end position="344"/>
    </location>
</feature>
<keyword evidence="3" id="KW-0479">Metal-binding</keyword>
<feature type="domain" description="NR LBD" evidence="13">
    <location>
        <begin position="621"/>
        <end position="869"/>
    </location>
</feature>
<evidence type="ECO:0000313" key="14">
    <source>
        <dbReference type="EnsemblMetazoa" id="G31199.3:cds"/>
    </source>
</evidence>
<dbReference type="GO" id="GO:0005634">
    <property type="term" value="C:nucleus"/>
    <property type="evidence" value="ECO:0007669"/>
    <property type="project" value="UniProtKB-SubCell"/>
</dbReference>
<feature type="domain" description="Nuclear receptor" evidence="12">
    <location>
        <begin position="253"/>
        <end position="328"/>
    </location>
</feature>
<evidence type="ECO:0000313" key="15">
    <source>
        <dbReference type="Proteomes" id="UP000005408"/>
    </source>
</evidence>
<dbReference type="InterPro" id="IPR013088">
    <property type="entry name" value="Znf_NHR/GATA"/>
</dbReference>
<dbReference type="GO" id="GO:0004879">
    <property type="term" value="F:nuclear receptor activity"/>
    <property type="evidence" value="ECO:0007669"/>
    <property type="project" value="InterPro"/>
</dbReference>
<dbReference type="InterPro" id="IPR001723">
    <property type="entry name" value="Nuclear_hrmn_rcpt"/>
</dbReference>
<reference evidence="14" key="1">
    <citation type="submission" date="2022-08" db="UniProtKB">
        <authorList>
            <consortium name="EnsemblMetazoa"/>
        </authorList>
    </citation>
    <scope>IDENTIFICATION</scope>
    <source>
        <strain evidence="14">05x7-T-G4-1.051#20</strain>
    </source>
</reference>
<evidence type="ECO:0000256" key="8">
    <source>
        <dbReference type="ARBA" id="ARBA00023163"/>
    </source>
</evidence>
<comment type="similarity">
    <text evidence="2">Belongs to the nuclear hormone receptor family. NR1 subfamily.</text>
</comment>
<dbReference type="PANTHER" id="PTHR45805:SF2">
    <property type="entry name" value="NUCLEAR HORMONE RECEPTOR HR3-RELATED"/>
    <property type="match status" value="1"/>
</dbReference>
<feature type="compositionally biased region" description="Polar residues" evidence="11">
    <location>
        <begin position="423"/>
        <end position="438"/>
    </location>
</feature>
<dbReference type="PROSITE" id="PS51030">
    <property type="entry name" value="NUCLEAR_REC_DBD_2"/>
    <property type="match status" value="1"/>
</dbReference>
<evidence type="ECO:0000256" key="10">
    <source>
        <dbReference type="ARBA" id="ARBA00023242"/>
    </source>
</evidence>
<evidence type="ECO:0000256" key="3">
    <source>
        <dbReference type="ARBA" id="ARBA00022723"/>
    </source>
</evidence>
<dbReference type="Pfam" id="PF00104">
    <property type="entry name" value="Hormone_recep"/>
    <property type="match status" value="1"/>
</dbReference>
<dbReference type="SMART" id="SM00399">
    <property type="entry name" value="ZnF_C4"/>
    <property type="match status" value="1"/>
</dbReference>
<dbReference type="GO" id="GO:0008270">
    <property type="term" value="F:zinc ion binding"/>
    <property type="evidence" value="ECO:0007669"/>
    <property type="project" value="UniProtKB-KW"/>
</dbReference>
<accession>A0A8W8M3Y0</accession>
<keyword evidence="10" id="KW-0539">Nucleus</keyword>
<keyword evidence="15" id="KW-1185">Reference proteome</keyword>
<dbReference type="PROSITE" id="PS51843">
    <property type="entry name" value="NR_LBD"/>
    <property type="match status" value="1"/>
</dbReference>
<dbReference type="CDD" id="cd06916">
    <property type="entry name" value="NR_DBD_like"/>
    <property type="match status" value="1"/>
</dbReference>
<dbReference type="InterPro" id="IPR035500">
    <property type="entry name" value="NHR-like_dom_sf"/>
</dbReference>
<dbReference type="PRINTS" id="PR00047">
    <property type="entry name" value="STROIDFINGER"/>
</dbReference>
<name>A0A8W8M3Y0_MAGGI</name>
<dbReference type="PANTHER" id="PTHR45805">
    <property type="entry name" value="NUCLEAR HORMONE RECEPTOR HR3-RELATED"/>
    <property type="match status" value="1"/>
</dbReference>
<evidence type="ECO:0000256" key="1">
    <source>
        <dbReference type="ARBA" id="ARBA00004123"/>
    </source>
</evidence>